<dbReference type="GO" id="GO:0032259">
    <property type="term" value="P:methylation"/>
    <property type="evidence" value="ECO:0007669"/>
    <property type="project" value="UniProtKB-KW"/>
</dbReference>
<feature type="domain" description="Methyltransferase type 11" evidence="5">
    <location>
        <begin position="61"/>
        <end position="154"/>
    </location>
</feature>
<keyword evidence="3" id="KW-0949">S-adenosyl-L-methionine</keyword>
<keyword evidence="4" id="KW-0812">Transmembrane</keyword>
<protein>
    <submittedName>
        <fullName evidence="6">Class I SAM-dependent methyltransferase</fullName>
    </submittedName>
</protein>
<keyword evidence="4" id="KW-0472">Membrane</keyword>
<accession>A0ABS1FBG1</accession>
<keyword evidence="1 6" id="KW-0489">Methyltransferase</keyword>
<feature type="transmembrane region" description="Helical" evidence="4">
    <location>
        <begin position="184"/>
        <end position="205"/>
    </location>
</feature>
<dbReference type="Gene3D" id="3.40.50.150">
    <property type="entry name" value="Vaccinia Virus protein VP39"/>
    <property type="match status" value="1"/>
</dbReference>
<sequence length="274" mass="30942">MSEAPPSSPAPDAASAVHSGSADRFGYEWGRYAELKDIYEEQFRRWTPFLKPEDWRGLSFVDVGCGMGRNSHWPMSYGAAGGLAIDIDERSLASARATLAPHPAMEVRRQSAYELDEVERFDLAFSIGVIHHLAHPETALANMVRAVKPGGQVMVWVYGRENNGWIVRFADPLRKALFSRLPIGLVHALSLPPTALLWLALRLGLDRLEYFRLIRRFDFAHLRSIVFDQMLPKIANYWRRDEVEGLMTAAGLEDVRLAWVNEISWTAIGRKPQG</sequence>
<gene>
    <name evidence="6" type="ORF">JHL17_25405</name>
</gene>
<dbReference type="RefSeq" id="WP_200197472.1">
    <property type="nucleotide sequence ID" value="NZ_JAENHM010000069.1"/>
</dbReference>
<evidence type="ECO:0000256" key="3">
    <source>
        <dbReference type="ARBA" id="ARBA00022691"/>
    </source>
</evidence>
<dbReference type="Pfam" id="PF08241">
    <property type="entry name" value="Methyltransf_11"/>
    <property type="match status" value="1"/>
</dbReference>
<dbReference type="GO" id="GO:0008168">
    <property type="term" value="F:methyltransferase activity"/>
    <property type="evidence" value="ECO:0007669"/>
    <property type="project" value="UniProtKB-KW"/>
</dbReference>
<dbReference type="PANTHER" id="PTHR43464">
    <property type="entry name" value="METHYLTRANSFERASE"/>
    <property type="match status" value="1"/>
</dbReference>
<evidence type="ECO:0000259" key="5">
    <source>
        <dbReference type="Pfam" id="PF08241"/>
    </source>
</evidence>
<dbReference type="Proteomes" id="UP000652760">
    <property type="component" value="Unassembled WGS sequence"/>
</dbReference>
<evidence type="ECO:0000256" key="1">
    <source>
        <dbReference type="ARBA" id="ARBA00022603"/>
    </source>
</evidence>
<dbReference type="SUPFAM" id="SSF53335">
    <property type="entry name" value="S-adenosyl-L-methionine-dependent methyltransferases"/>
    <property type="match status" value="1"/>
</dbReference>
<keyword evidence="7" id="KW-1185">Reference proteome</keyword>
<keyword evidence="2" id="KW-0808">Transferase</keyword>
<proteinExistence type="predicted"/>
<keyword evidence="4" id="KW-1133">Transmembrane helix</keyword>
<dbReference type="EMBL" id="JAENHM010000069">
    <property type="protein sequence ID" value="MBK1840745.1"/>
    <property type="molecule type" value="Genomic_DNA"/>
</dbReference>
<dbReference type="CDD" id="cd02440">
    <property type="entry name" value="AdoMet_MTases"/>
    <property type="match status" value="1"/>
</dbReference>
<name>A0ABS1FBG1_9PROT</name>
<dbReference type="InterPro" id="IPR029063">
    <property type="entry name" value="SAM-dependent_MTases_sf"/>
</dbReference>
<organism evidence="6 7">
    <name type="scientific">Azospirillum endophyticum</name>
    <dbReference type="NCBI Taxonomy" id="2800326"/>
    <lineage>
        <taxon>Bacteria</taxon>
        <taxon>Pseudomonadati</taxon>
        <taxon>Pseudomonadota</taxon>
        <taxon>Alphaproteobacteria</taxon>
        <taxon>Rhodospirillales</taxon>
        <taxon>Azospirillaceae</taxon>
        <taxon>Azospirillum</taxon>
    </lineage>
</organism>
<evidence type="ECO:0000256" key="2">
    <source>
        <dbReference type="ARBA" id="ARBA00022679"/>
    </source>
</evidence>
<comment type="caution">
    <text evidence="6">The sequence shown here is derived from an EMBL/GenBank/DDBJ whole genome shotgun (WGS) entry which is preliminary data.</text>
</comment>
<dbReference type="InterPro" id="IPR013216">
    <property type="entry name" value="Methyltransf_11"/>
</dbReference>
<evidence type="ECO:0000313" key="7">
    <source>
        <dbReference type="Proteomes" id="UP000652760"/>
    </source>
</evidence>
<evidence type="ECO:0000313" key="6">
    <source>
        <dbReference type="EMBL" id="MBK1840745.1"/>
    </source>
</evidence>
<reference evidence="7" key="1">
    <citation type="submission" date="2021-01" db="EMBL/GenBank/DDBJ databases">
        <title>Genome public.</title>
        <authorList>
            <person name="Liu C."/>
            <person name="Sun Q."/>
        </authorList>
    </citation>
    <scope>NUCLEOTIDE SEQUENCE [LARGE SCALE GENOMIC DNA]</scope>
    <source>
        <strain evidence="7">YIM B02556</strain>
    </source>
</reference>
<dbReference type="PANTHER" id="PTHR43464:SF19">
    <property type="entry name" value="UBIQUINONE BIOSYNTHESIS O-METHYLTRANSFERASE, MITOCHONDRIAL"/>
    <property type="match status" value="1"/>
</dbReference>
<evidence type="ECO:0000256" key="4">
    <source>
        <dbReference type="SAM" id="Phobius"/>
    </source>
</evidence>